<organism evidence="11 12">
    <name type="scientific">Oxalobacter vibrioformis</name>
    <dbReference type="NCBI Taxonomy" id="933080"/>
    <lineage>
        <taxon>Bacteria</taxon>
        <taxon>Pseudomonadati</taxon>
        <taxon>Pseudomonadota</taxon>
        <taxon>Betaproteobacteria</taxon>
        <taxon>Burkholderiales</taxon>
        <taxon>Oxalobacteraceae</taxon>
        <taxon>Oxalobacter</taxon>
    </lineage>
</organism>
<feature type="chain" id="PRO_5039772144" description="Outer-membrane lipoprotein carrier protein" evidence="10">
    <location>
        <begin position="29"/>
        <end position="218"/>
    </location>
</feature>
<dbReference type="NCBIfam" id="NF000661">
    <property type="entry name" value="PRK00031.1-3"/>
    <property type="match status" value="1"/>
</dbReference>
<keyword evidence="11" id="KW-0449">Lipoprotein</keyword>
<evidence type="ECO:0000256" key="4">
    <source>
        <dbReference type="ARBA" id="ARBA00014035"/>
    </source>
</evidence>
<dbReference type="HAMAP" id="MF_00240">
    <property type="entry name" value="LolA"/>
    <property type="match status" value="1"/>
</dbReference>
<dbReference type="PANTHER" id="PTHR35869:SF1">
    <property type="entry name" value="OUTER-MEMBRANE LIPOPROTEIN CARRIER PROTEIN"/>
    <property type="match status" value="1"/>
</dbReference>
<evidence type="ECO:0000313" key="12">
    <source>
        <dbReference type="Proteomes" id="UP001156215"/>
    </source>
</evidence>
<keyword evidence="7 10" id="KW-0574">Periplasm</keyword>
<dbReference type="GO" id="GO:0042953">
    <property type="term" value="P:lipoprotein transport"/>
    <property type="evidence" value="ECO:0007669"/>
    <property type="project" value="InterPro"/>
</dbReference>
<accession>A0A9E9M0K0</accession>
<dbReference type="InterPro" id="IPR004564">
    <property type="entry name" value="OM_lipoprot_carrier_LolA-like"/>
</dbReference>
<dbReference type="CDD" id="cd16325">
    <property type="entry name" value="LolA"/>
    <property type="match status" value="1"/>
</dbReference>
<keyword evidence="9 10" id="KW-0143">Chaperone</keyword>
<evidence type="ECO:0000256" key="2">
    <source>
        <dbReference type="ARBA" id="ARBA00007615"/>
    </source>
</evidence>
<dbReference type="Pfam" id="PF03548">
    <property type="entry name" value="LolA"/>
    <property type="match status" value="1"/>
</dbReference>
<evidence type="ECO:0000256" key="3">
    <source>
        <dbReference type="ARBA" id="ARBA00011245"/>
    </source>
</evidence>
<proteinExistence type="inferred from homology"/>
<comment type="subcellular location">
    <subcellularLocation>
        <location evidence="1 10">Periplasm</location>
    </subcellularLocation>
</comment>
<dbReference type="EMBL" id="CP098242">
    <property type="protein sequence ID" value="WAW10313.1"/>
    <property type="molecule type" value="Genomic_DNA"/>
</dbReference>
<dbReference type="Gene3D" id="2.50.20.10">
    <property type="entry name" value="Lipoprotein localisation LolA/LolB/LppX"/>
    <property type="match status" value="1"/>
</dbReference>
<sequence precursor="true">MKKNQTMRLSRLKQFAVLAAFISFPLLAGASGIEQFKNFLANTKSARGEFAQVQVKQEAEGKLRMGTPAMGTFLFSKPGKFIWTYKKPYEQVLQADGKTLYIYDKDLNQVTTKKLGSALGASPAAILFGSTDIEKNFRLAENGTRDGLEWMEATPKDKENTFQRINIGMQNNVPVAMELHDAMGQLSLIKFTKFEKNPALKADTFKFVMPKGADLFEN</sequence>
<evidence type="ECO:0000256" key="6">
    <source>
        <dbReference type="ARBA" id="ARBA00022729"/>
    </source>
</evidence>
<keyword evidence="12" id="KW-1185">Reference proteome</keyword>
<comment type="subunit">
    <text evidence="3 10">Monomer.</text>
</comment>
<evidence type="ECO:0000256" key="1">
    <source>
        <dbReference type="ARBA" id="ARBA00004418"/>
    </source>
</evidence>
<comment type="similarity">
    <text evidence="2 10">Belongs to the LolA family.</text>
</comment>
<comment type="function">
    <text evidence="10">Participates in the translocation of lipoproteins from the inner membrane to the outer membrane. Only forms a complex with a lipoprotein if the residue after the N-terminal Cys is not an aspartate (The Asp acts as a targeting signal to indicate that the lipoprotein should stay in the inner membrane).</text>
</comment>
<dbReference type="SUPFAM" id="SSF89392">
    <property type="entry name" value="Prokaryotic lipoproteins and lipoprotein localization factors"/>
    <property type="match status" value="1"/>
</dbReference>
<feature type="signal peptide" evidence="10">
    <location>
        <begin position="1"/>
        <end position="28"/>
    </location>
</feature>
<evidence type="ECO:0000256" key="10">
    <source>
        <dbReference type="HAMAP-Rule" id="MF_00240"/>
    </source>
</evidence>
<evidence type="ECO:0000256" key="5">
    <source>
        <dbReference type="ARBA" id="ARBA00022448"/>
    </source>
</evidence>
<dbReference type="RefSeq" id="WP_269309323.1">
    <property type="nucleotide sequence ID" value="NZ_CP098242.1"/>
</dbReference>
<dbReference type="InterPro" id="IPR029046">
    <property type="entry name" value="LolA/LolB/LppX"/>
</dbReference>
<evidence type="ECO:0000313" key="11">
    <source>
        <dbReference type="EMBL" id="WAW10313.1"/>
    </source>
</evidence>
<reference evidence="11" key="1">
    <citation type="journal article" date="2022" name="Front. Microbiol.">
        <title>New perspectives on an old grouping: The genomic and phenotypic variability of Oxalobacter formigenes and the implications for calcium oxalate stone prevention.</title>
        <authorList>
            <person name="Chmiel J.A."/>
            <person name="Carr C."/>
            <person name="Stuivenberg G.A."/>
            <person name="Venema R."/>
            <person name="Chanyi R.M."/>
            <person name="Al K.F."/>
            <person name="Giguere D."/>
            <person name="Say H."/>
            <person name="Akouris P.P."/>
            <person name="Dominguez Romero S.A."/>
            <person name="Kwong A."/>
            <person name="Tai V."/>
            <person name="Koval S.F."/>
            <person name="Razvi H."/>
            <person name="Bjazevic J."/>
            <person name="Burton J.P."/>
        </authorList>
    </citation>
    <scope>NUCLEOTIDE SEQUENCE</scope>
    <source>
        <strain evidence="11">WoOx3</strain>
    </source>
</reference>
<dbReference type="AlphaFoldDB" id="A0A9E9M0K0"/>
<dbReference type="Proteomes" id="UP001156215">
    <property type="component" value="Chromosome"/>
</dbReference>
<protein>
    <recommendedName>
        <fullName evidence="4 10">Outer-membrane lipoprotein carrier protein</fullName>
    </recommendedName>
</protein>
<evidence type="ECO:0000256" key="8">
    <source>
        <dbReference type="ARBA" id="ARBA00022927"/>
    </source>
</evidence>
<dbReference type="PANTHER" id="PTHR35869">
    <property type="entry name" value="OUTER-MEMBRANE LIPOPROTEIN CARRIER PROTEIN"/>
    <property type="match status" value="1"/>
</dbReference>
<evidence type="ECO:0000256" key="7">
    <source>
        <dbReference type="ARBA" id="ARBA00022764"/>
    </source>
</evidence>
<name>A0A9E9M0K0_9BURK</name>
<dbReference type="KEGG" id="ovb:NB640_01205"/>
<dbReference type="InterPro" id="IPR018323">
    <property type="entry name" value="OM_lipoprot_carrier_LolA_Pbac"/>
</dbReference>
<gene>
    <name evidence="10 11" type="primary">lolA</name>
    <name evidence="11" type="ORF">NB640_01205</name>
</gene>
<evidence type="ECO:0000256" key="9">
    <source>
        <dbReference type="ARBA" id="ARBA00023186"/>
    </source>
</evidence>
<keyword evidence="5 10" id="KW-0813">Transport</keyword>
<dbReference type="GO" id="GO:0044874">
    <property type="term" value="P:lipoprotein localization to outer membrane"/>
    <property type="evidence" value="ECO:0007669"/>
    <property type="project" value="UniProtKB-UniRule"/>
</dbReference>
<keyword evidence="8 10" id="KW-0653">Protein transport</keyword>
<keyword evidence="6 10" id="KW-0732">Signal</keyword>
<dbReference type="GO" id="GO:0042597">
    <property type="term" value="C:periplasmic space"/>
    <property type="evidence" value="ECO:0007669"/>
    <property type="project" value="UniProtKB-SubCell"/>
</dbReference>